<gene>
    <name evidence="1" type="ORF">Msi02_71380</name>
</gene>
<comment type="caution">
    <text evidence="1">The sequence shown here is derived from an EMBL/GenBank/DDBJ whole genome shotgun (WGS) entry which is preliminary data.</text>
</comment>
<dbReference type="Proteomes" id="UP000660454">
    <property type="component" value="Unassembled WGS sequence"/>
</dbReference>
<sequence length="186" mass="20242">MSPGLVAWPARQRHEAGTTHPSLTVEVIMTITLDAPVTHPRALLPARLFDRLTRRIAAEHPEHADQAEQIVDQALAFLAACAARPDEPLSPSPKVDIGWHTFILYTVQYAQFCDRLAGHFIHHVPDDDPAAVRVSGPATIRRTVAVIRELGLPVLEELWKDAADCSGSGTGKCSQCHEGCTDSTSN</sequence>
<evidence type="ECO:0000313" key="2">
    <source>
        <dbReference type="Proteomes" id="UP000660454"/>
    </source>
</evidence>
<evidence type="ECO:0000313" key="1">
    <source>
        <dbReference type="EMBL" id="GIH66321.1"/>
    </source>
</evidence>
<protein>
    <submittedName>
        <fullName evidence="1">Uncharacterized protein</fullName>
    </submittedName>
</protein>
<reference evidence="1 2" key="1">
    <citation type="submission" date="2021-01" db="EMBL/GenBank/DDBJ databases">
        <title>Whole genome shotgun sequence of Microbispora siamensis NBRC 104113.</title>
        <authorList>
            <person name="Komaki H."/>
            <person name="Tamura T."/>
        </authorList>
    </citation>
    <scope>NUCLEOTIDE SEQUENCE [LARGE SCALE GENOMIC DNA]</scope>
    <source>
        <strain evidence="1 2">NBRC 104113</strain>
    </source>
</reference>
<organism evidence="1 2">
    <name type="scientific">Microbispora siamensis</name>
    <dbReference type="NCBI Taxonomy" id="564413"/>
    <lineage>
        <taxon>Bacteria</taxon>
        <taxon>Bacillati</taxon>
        <taxon>Actinomycetota</taxon>
        <taxon>Actinomycetes</taxon>
        <taxon>Streptosporangiales</taxon>
        <taxon>Streptosporangiaceae</taxon>
        <taxon>Microbispora</taxon>
    </lineage>
</organism>
<name>A0ABQ4GY03_9ACTN</name>
<keyword evidence="2" id="KW-1185">Reference proteome</keyword>
<dbReference type="EMBL" id="BOOF01000052">
    <property type="protein sequence ID" value="GIH66321.1"/>
    <property type="molecule type" value="Genomic_DNA"/>
</dbReference>
<accession>A0ABQ4GY03</accession>
<proteinExistence type="predicted"/>